<dbReference type="EMBL" id="CP017715">
    <property type="protein sequence ID" value="AOY88658.1"/>
    <property type="molecule type" value="Genomic_DNA"/>
</dbReference>
<dbReference type="KEGG" id="msq:BKP64_11010"/>
<evidence type="ECO:0000313" key="1">
    <source>
        <dbReference type="EMBL" id="AOY88658.1"/>
    </source>
</evidence>
<protein>
    <submittedName>
        <fullName evidence="1">Uncharacterized protein</fullName>
    </submittedName>
</protein>
<keyword evidence="2" id="KW-1185">Reference proteome</keyword>
<dbReference type="RefSeq" id="WP_070969805.1">
    <property type="nucleotide sequence ID" value="NZ_CP017715.1"/>
</dbReference>
<dbReference type="OrthoDB" id="363206at2"/>
<evidence type="ECO:0000313" key="2">
    <source>
        <dbReference type="Proteomes" id="UP000177445"/>
    </source>
</evidence>
<proteinExistence type="predicted"/>
<dbReference type="Proteomes" id="UP000177445">
    <property type="component" value="Chromosome"/>
</dbReference>
<dbReference type="AlphaFoldDB" id="A0A1D9GLZ1"/>
<name>A0A1D9GLZ1_9GAMM</name>
<reference evidence="1 2" key="1">
    <citation type="submission" date="2016-10" db="EMBL/GenBank/DDBJ databases">
        <title>Marinobacter salinus sp. nov., a moderately halophilic bacterium isolated from a tidal flat environment.</title>
        <authorList>
            <person name="Park S.-J."/>
        </authorList>
    </citation>
    <scope>NUCLEOTIDE SEQUENCE [LARGE SCALE GENOMIC DNA]</scope>
    <source>
        <strain evidence="1 2">Hb8</strain>
    </source>
</reference>
<dbReference type="STRING" id="1874317.BKP64_11010"/>
<accession>A0A1D9GLZ1</accession>
<gene>
    <name evidence="1" type="ORF">BKP64_11010</name>
</gene>
<organism evidence="1 2">
    <name type="scientific">Marinobacter salinus</name>
    <dbReference type="NCBI Taxonomy" id="1874317"/>
    <lineage>
        <taxon>Bacteria</taxon>
        <taxon>Pseudomonadati</taxon>
        <taxon>Pseudomonadota</taxon>
        <taxon>Gammaproteobacteria</taxon>
        <taxon>Pseudomonadales</taxon>
        <taxon>Marinobacteraceae</taxon>
        <taxon>Marinobacter</taxon>
    </lineage>
</organism>
<sequence>MATTIDFPSQLPTPLRSGYGLNPVSTFARTTMASGRAKQRPMWRTVPTMVQVSFLLTEIQAQIFEAWFSHGINAGSAWFNCKLDSPMGLKPYECRFTDMYDGPTLVGKRHWRYEATLEIFERPIFSEDWYLYGLEFIEHSKIFDLAINREWPSA</sequence>